<evidence type="ECO:0000256" key="4">
    <source>
        <dbReference type="ARBA" id="ARBA00022692"/>
    </source>
</evidence>
<feature type="transmembrane region" description="Helical" evidence="7">
    <location>
        <begin position="92"/>
        <end position="113"/>
    </location>
</feature>
<keyword evidence="5 7" id="KW-1133">Transmembrane helix</keyword>
<feature type="transmembrane region" description="Helical" evidence="7">
    <location>
        <begin position="134"/>
        <end position="157"/>
    </location>
</feature>
<dbReference type="GO" id="GO:0005886">
    <property type="term" value="C:plasma membrane"/>
    <property type="evidence" value="ECO:0007669"/>
    <property type="project" value="UniProtKB-SubCell"/>
</dbReference>
<dbReference type="InterPro" id="IPR050809">
    <property type="entry name" value="UgpAE/MalFG_permease"/>
</dbReference>
<feature type="transmembrane region" description="Helical" evidence="7">
    <location>
        <begin position="285"/>
        <end position="310"/>
    </location>
</feature>
<proteinExistence type="inferred from homology"/>
<dbReference type="EMBL" id="WUBI01000001">
    <property type="protein sequence ID" value="MWV43447.1"/>
    <property type="molecule type" value="Genomic_DNA"/>
</dbReference>
<dbReference type="AlphaFoldDB" id="A0A7X3LFV4"/>
<dbReference type="Gene3D" id="1.10.3720.10">
    <property type="entry name" value="MetI-like"/>
    <property type="match status" value="1"/>
</dbReference>
<dbReference type="InterPro" id="IPR035906">
    <property type="entry name" value="MetI-like_sf"/>
</dbReference>
<evidence type="ECO:0000256" key="5">
    <source>
        <dbReference type="ARBA" id="ARBA00022989"/>
    </source>
</evidence>
<comment type="similarity">
    <text evidence="7">Belongs to the binding-protein-dependent transport system permease family.</text>
</comment>
<dbReference type="CDD" id="cd06261">
    <property type="entry name" value="TM_PBP2"/>
    <property type="match status" value="1"/>
</dbReference>
<keyword evidence="10" id="KW-1185">Reference proteome</keyword>
<dbReference type="PANTHER" id="PTHR43227">
    <property type="entry name" value="BLL4140 PROTEIN"/>
    <property type="match status" value="1"/>
</dbReference>
<dbReference type="SUPFAM" id="SSF161098">
    <property type="entry name" value="MetI-like"/>
    <property type="match status" value="1"/>
</dbReference>
<dbReference type="InterPro" id="IPR000515">
    <property type="entry name" value="MetI-like"/>
</dbReference>
<dbReference type="PROSITE" id="PS50928">
    <property type="entry name" value="ABC_TM1"/>
    <property type="match status" value="1"/>
</dbReference>
<comment type="caution">
    <text evidence="9">The sequence shown here is derived from an EMBL/GenBank/DDBJ whole genome shotgun (WGS) entry which is preliminary data.</text>
</comment>
<evidence type="ECO:0000313" key="9">
    <source>
        <dbReference type="EMBL" id="MWV43447.1"/>
    </source>
</evidence>
<dbReference type="PANTHER" id="PTHR43227:SF11">
    <property type="entry name" value="BLL4140 PROTEIN"/>
    <property type="match status" value="1"/>
</dbReference>
<keyword evidence="2 7" id="KW-0813">Transport</keyword>
<evidence type="ECO:0000256" key="7">
    <source>
        <dbReference type="RuleBase" id="RU363032"/>
    </source>
</evidence>
<feature type="transmembrane region" description="Helical" evidence="7">
    <location>
        <begin position="224"/>
        <end position="248"/>
    </location>
</feature>
<evidence type="ECO:0000256" key="2">
    <source>
        <dbReference type="ARBA" id="ARBA00022448"/>
    </source>
</evidence>
<reference evidence="9 10" key="1">
    <citation type="submission" date="2019-12" db="EMBL/GenBank/DDBJ databases">
        <title>Paenibacillus sp. nov., an endophytic bacterium isolated from the stem of Dendrobium.</title>
        <authorList>
            <person name="Zhao R."/>
        </authorList>
    </citation>
    <scope>NUCLEOTIDE SEQUENCE [LARGE SCALE GENOMIC DNA]</scope>
    <source>
        <strain evidence="9 10">HJL G12</strain>
    </source>
</reference>
<evidence type="ECO:0000256" key="3">
    <source>
        <dbReference type="ARBA" id="ARBA00022475"/>
    </source>
</evidence>
<organism evidence="9 10">
    <name type="scientific">Paenibacillus dendrobii</name>
    <dbReference type="NCBI Taxonomy" id="2691084"/>
    <lineage>
        <taxon>Bacteria</taxon>
        <taxon>Bacillati</taxon>
        <taxon>Bacillota</taxon>
        <taxon>Bacilli</taxon>
        <taxon>Bacillales</taxon>
        <taxon>Paenibacillaceae</taxon>
        <taxon>Paenibacillus</taxon>
    </lineage>
</organism>
<dbReference type="Proteomes" id="UP000460318">
    <property type="component" value="Unassembled WGS sequence"/>
</dbReference>
<evidence type="ECO:0000313" key="10">
    <source>
        <dbReference type="Proteomes" id="UP000460318"/>
    </source>
</evidence>
<gene>
    <name evidence="9" type="ORF">GRF59_07350</name>
</gene>
<feature type="transmembrane region" description="Helical" evidence="7">
    <location>
        <begin position="31"/>
        <end position="55"/>
    </location>
</feature>
<feature type="domain" description="ABC transmembrane type-1" evidence="8">
    <location>
        <begin position="88"/>
        <end position="306"/>
    </location>
</feature>
<dbReference type="Pfam" id="PF00528">
    <property type="entry name" value="BPD_transp_1"/>
    <property type="match status" value="1"/>
</dbReference>
<name>A0A7X3LFV4_9BACL</name>
<evidence type="ECO:0000259" key="8">
    <source>
        <dbReference type="PROSITE" id="PS50928"/>
    </source>
</evidence>
<evidence type="ECO:0000256" key="6">
    <source>
        <dbReference type="ARBA" id="ARBA00023136"/>
    </source>
</evidence>
<keyword evidence="4 7" id="KW-0812">Transmembrane</keyword>
<evidence type="ECO:0000256" key="1">
    <source>
        <dbReference type="ARBA" id="ARBA00004651"/>
    </source>
</evidence>
<dbReference type="RefSeq" id="WP_160496955.1">
    <property type="nucleotide sequence ID" value="NZ_WUBI01000001.1"/>
</dbReference>
<comment type="subcellular location">
    <subcellularLocation>
        <location evidence="1 7">Cell membrane</location>
        <topology evidence="1 7">Multi-pass membrane protein</topology>
    </subcellularLocation>
</comment>
<accession>A0A7X3LFV4</accession>
<sequence>MAQLATITKVEDVKKKRGVAYRMIKQWDIQLMVIPALILIFIFSYIPMYGVLMAFQDYSIFNGFWASPWVGFKHFNMFFHSPEFWPIVRNTIVISLLKFCIGFPAPIFLALMLNEVRHMVFKRVIQTVSYLPHFLSWVIVAGFAMSILSTDNGSLNILLQKLHLIREPIGFLGKAEYFWGILVSTSVWKEIGFGSIVYLAAIAGINPSLYEAAAMDGAGRIKQMFMITIPSIIPVVAIFMILAIGNLLSAGFEDILLLGSNPVLRDVSNVIDTYVYRVGITNQRFSYATAVGLFKAVISVGLLTFANMFARRSGNSLW</sequence>
<protein>
    <submittedName>
        <fullName evidence="9">ABC transporter permease subunit</fullName>
    </submittedName>
</protein>
<keyword evidence="6 7" id="KW-0472">Membrane</keyword>
<keyword evidence="3" id="KW-1003">Cell membrane</keyword>
<dbReference type="GO" id="GO:0055085">
    <property type="term" value="P:transmembrane transport"/>
    <property type="evidence" value="ECO:0007669"/>
    <property type="project" value="InterPro"/>
</dbReference>
<feature type="transmembrane region" description="Helical" evidence="7">
    <location>
        <begin position="177"/>
        <end position="203"/>
    </location>
</feature>